<evidence type="ECO:0000256" key="13">
    <source>
        <dbReference type="ARBA" id="ARBA00023204"/>
    </source>
</evidence>
<dbReference type="InterPro" id="IPR014001">
    <property type="entry name" value="Helicase_ATP-bd"/>
</dbReference>
<dbReference type="SMART" id="SM00487">
    <property type="entry name" value="DEXDc"/>
    <property type="match status" value="1"/>
</dbReference>
<sequence>MSKKVVLGQKNIQSTIVGFLAKATNKNNILQSSTPKSVKEEKIDINDDSLDDLCCDKQRKMAGDLVTIDTIIDLDNSDSSDSCKSPFKTKANKISNVSEPYYIENSIEEKERIENEIKSSNILQKNIEEFSMNTSFIPDSSDSEEDRKNRKCLHLNRKPNNALIEKYEKQSAIVSEITSNTECNKYVPSNSPILNKEKPSEVTNVSPKNIENEHLRTPKKHTRNKQKTNNVISDSDTDSPCSKYSGKGSPRKEWVGPDVRVNLKDLGFNKQLNSWIESIQKEPVMSTIPITKDKLLERRESLKDLQIEILDKFYIALELIPLPILDQFPKFDRNSFKKLQGLHRHVKAKLRLMQTKLSKLQKEDEKDVSVCSGTPESVSNSNERPISYVPEGCLINNDFDTSSTSISKTIDFHENLTNVTESHTKEYESNIESTIKSPEITSKKSTFQLKRPVKTVLGTEISKTIAKMWEKDQQISKTMNSSIDSEYVSIKDTFNDSIKTPTKSETNISMQRNTIGNSPNNWINTTNKSQSSYTVSAKASSILTQELEKFPALEENCNIDIDDDSIDWPEPHYGQSSKHNVAKTKSKFEKDNIEFGKFTGNYKNDGISGEFDGLTYSHSQEMLKIFRQRFGLYTFRPNQLQAINATLLGFDCFVLMPTGGGKSLCYQLPALLSVGLTIVISPLKSLILDQVQKLTSLDIPAAHLSSSITDNQAEAVYRELAKKEPILKILYVTPEKISASTKLCNTLTILYERELLARFVIDEAHCVSQWGHDFRPDYKRLKCLRDNYPKVPTMALTATATPRVRTDILHQLGMTNPKWFMSGFNRPNLRYSIITKKGKNCSDEVIAMIMTKYRNTCGIVYCLSRKDCDDYAAQMKKNGIKALSYHAGLTDNQRSNCQGRWIADEIHVICATIAFGMGIDKPNVRFVIHAALPKSIEGYYQESGRAGRDGEIADCILFYHYADMHRIRKMIELDNQSPQVIGTHMDNLFKMVAFCENTTDCRRSLQLNYFGEIFDRQQCISNKTTACDNCRCKEEITMLDVTEDAKEIMKAVRDINNKKNCKLTLIFLANIFKGSDLKKIRDSGLTNHPLYGRGKSWNKNNIERLLHYMVLQEYLQENMYINNEIACAYLKIGPKASELMTKKDTKVQIPVRQSNKSTSGTATVSIVTKKIDGIIKELQDRCYAELMTIIRGIASTLDVSASSIMNMVAVRAMSQRLPETEEAMLQIPHVTKANFVKYGKALLEITQKYAAEKIVLENENEEEDNDNDNDSTWDDDNGSNYSHNSNTSNRGKKRKIGRRSNSINKKYRRGGSR</sequence>
<evidence type="ECO:0000256" key="2">
    <source>
        <dbReference type="ARBA" id="ARBA00004123"/>
    </source>
</evidence>
<name>E2A8T6_CAMFO</name>
<dbReference type="Pfam" id="PF00570">
    <property type="entry name" value="HRDC"/>
    <property type="match status" value="1"/>
</dbReference>
<evidence type="ECO:0000256" key="11">
    <source>
        <dbReference type="ARBA" id="ARBA00022840"/>
    </source>
</evidence>
<keyword evidence="14" id="KW-0413">Isomerase</keyword>
<dbReference type="Gene3D" id="1.10.150.80">
    <property type="entry name" value="HRDC domain"/>
    <property type="match status" value="1"/>
</dbReference>
<dbReference type="PROSITE" id="PS00690">
    <property type="entry name" value="DEAH_ATP_HELICASE"/>
    <property type="match status" value="1"/>
</dbReference>
<dbReference type="InterPro" id="IPR044876">
    <property type="entry name" value="HRDC_dom_sf"/>
</dbReference>
<dbReference type="NCBIfam" id="TIGR00614">
    <property type="entry name" value="recQ_fam"/>
    <property type="match status" value="1"/>
</dbReference>
<dbReference type="GO" id="GO:0000724">
    <property type="term" value="P:double-strand break repair via homologous recombination"/>
    <property type="evidence" value="ECO:0007669"/>
    <property type="project" value="UniProtKB-ARBA"/>
</dbReference>
<reference evidence="27 28" key="1">
    <citation type="journal article" date="2010" name="Science">
        <title>Genomic comparison of the ants Camponotus floridanus and Harpegnathos saltator.</title>
        <authorList>
            <person name="Bonasio R."/>
            <person name="Zhang G."/>
            <person name="Ye C."/>
            <person name="Mutti N.S."/>
            <person name="Fang X."/>
            <person name="Qin N."/>
            <person name="Donahue G."/>
            <person name="Yang P."/>
            <person name="Li Q."/>
            <person name="Li C."/>
            <person name="Zhang P."/>
            <person name="Huang Z."/>
            <person name="Berger S.L."/>
            <person name="Reinberg D."/>
            <person name="Wang J."/>
            <person name="Liebig J."/>
        </authorList>
    </citation>
    <scope>NUCLEOTIDE SEQUENCE [LARGE SCALE GENOMIC DNA]</scope>
    <source>
        <strain evidence="28">C129</strain>
    </source>
</reference>
<keyword evidence="12" id="KW-0238">DNA-binding</keyword>
<dbReference type="InterPro" id="IPR004589">
    <property type="entry name" value="DNA_helicase_ATP-dep_RecQ"/>
</dbReference>
<keyword evidence="13" id="KW-0234">DNA repair</keyword>
<feature type="compositionally biased region" description="Polar residues" evidence="23">
    <location>
        <begin position="227"/>
        <end position="242"/>
    </location>
</feature>
<evidence type="ECO:0000256" key="18">
    <source>
        <dbReference type="ARBA" id="ARBA00044542"/>
    </source>
</evidence>
<dbReference type="Pfam" id="PF00271">
    <property type="entry name" value="Helicase_C"/>
    <property type="match status" value="1"/>
</dbReference>
<dbReference type="Pfam" id="PF09382">
    <property type="entry name" value="RQC"/>
    <property type="match status" value="1"/>
</dbReference>
<dbReference type="SUPFAM" id="SSF47819">
    <property type="entry name" value="HRDC-like"/>
    <property type="match status" value="1"/>
</dbReference>
<evidence type="ECO:0000256" key="21">
    <source>
        <dbReference type="ARBA" id="ARBA00076065"/>
    </source>
</evidence>
<keyword evidence="15" id="KW-0539">Nucleus</keyword>
<comment type="catalytic activity">
    <reaction evidence="16">
        <text>Couples ATP hydrolysis with the unwinding of duplex DNA by translocating in the 3'-5' direction.</text>
        <dbReference type="EC" id="5.6.2.4"/>
    </reaction>
</comment>
<dbReference type="InterPro" id="IPR002121">
    <property type="entry name" value="HRDC_dom"/>
</dbReference>
<dbReference type="GO" id="GO:0006260">
    <property type="term" value="P:DNA replication"/>
    <property type="evidence" value="ECO:0007669"/>
    <property type="project" value="UniProtKB-KW"/>
</dbReference>
<comment type="similarity">
    <text evidence="3">Belongs to the helicase family. RecQ subfamily.</text>
</comment>
<evidence type="ECO:0000256" key="4">
    <source>
        <dbReference type="ARBA" id="ARBA00022705"/>
    </source>
</evidence>
<dbReference type="PROSITE" id="PS51194">
    <property type="entry name" value="HELICASE_CTER"/>
    <property type="match status" value="1"/>
</dbReference>
<dbReference type="OrthoDB" id="10261556at2759"/>
<keyword evidence="28" id="KW-1185">Reference proteome</keyword>
<keyword evidence="10" id="KW-0862">Zinc</keyword>
<dbReference type="GO" id="GO:0043138">
    <property type="term" value="F:3'-5' DNA helicase activity"/>
    <property type="evidence" value="ECO:0007669"/>
    <property type="project" value="UniProtKB-EC"/>
</dbReference>
<evidence type="ECO:0000256" key="17">
    <source>
        <dbReference type="ARBA" id="ARBA00034808"/>
    </source>
</evidence>
<comment type="cofactor">
    <cofactor evidence="1">
        <name>Zn(2+)</name>
        <dbReference type="ChEBI" id="CHEBI:29105"/>
    </cofactor>
</comment>
<dbReference type="InterPro" id="IPR002464">
    <property type="entry name" value="DNA/RNA_helicase_DEAH_CS"/>
</dbReference>
<dbReference type="PANTHER" id="PTHR13710:SF153">
    <property type="entry name" value="RECQ-LIKE DNA HELICASE BLM"/>
    <property type="match status" value="1"/>
</dbReference>
<evidence type="ECO:0000256" key="10">
    <source>
        <dbReference type="ARBA" id="ARBA00022833"/>
    </source>
</evidence>
<protein>
    <recommendedName>
        <fullName evidence="20">RecQ-like DNA helicase BLM</fullName>
        <ecNumber evidence="17">5.6.2.4</ecNumber>
    </recommendedName>
    <alternativeName>
        <fullName evidence="21">Bloom syndrome protein homolog</fullName>
    </alternativeName>
    <alternativeName>
        <fullName evidence="18">DNA 3'-5' helicase BLM</fullName>
    </alternativeName>
    <alternativeName>
        <fullName evidence="22">RecQ helicase homolog</fullName>
    </alternativeName>
</protein>
<feature type="region of interest" description="Disordered" evidence="23">
    <location>
        <begin position="1257"/>
        <end position="1313"/>
    </location>
</feature>
<keyword evidence="11" id="KW-0067">ATP-binding</keyword>
<dbReference type="InterPro" id="IPR001650">
    <property type="entry name" value="Helicase_C-like"/>
</dbReference>
<dbReference type="SUPFAM" id="SSF52540">
    <property type="entry name" value="P-loop containing nucleoside triphosphate hydrolases"/>
    <property type="match status" value="2"/>
</dbReference>
<dbReference type="InParanoid" id="E2A8T6"/>
<feature type="domain" description="HRDC" evidence="24">
    <location>
        <begin position="1176"/>
        <end position="1256"/>
    </location>
</feature>
<dbReference type="SMART" id="SM00490">
    <property type="entry name" value="HELICc"/>
    <property type="match status" value="1"/>
</dbReference>
<evidence type="ECO:0000313" key="28">
    <source>
        <dbReference type="Proteomes" id="UP000000311"/>
    </source>
</evidence>
<dbReference type="Gene3D" id="3.40.50.300">
    <property type="entry name" value="P-loop containing nucleotide triphosphate hydrolases"/>
    <property type="match status" value="2"/>
</dbReference>
<dbReference type="GO" id="GO:0003677">
    <property type="term" value="F:DNA binding"/>
    <property type="evidence" value="ECO:0007669"/>
    <property type="project" value="UniProtKB-KW"/>
</dbReference>
<evidence type="ECO:0000256" key="19">
    <source>
        <dbReference type="ARBA" id="ARBA00049360"/>
    </source>
</evidence>
<evidence type="ECO:0000256" key="6">
    <source>
        <dbReference type="ARBA" id="ARBA00022741"/>
    </source>
</evidence>
<evidence type="ECO:0000256" key="16">
    <source>
        <dbReference type="ARBA" id="ARBA00034617"/>
    </source>
</evidence>
<evidence type="ECO:0000256" key="8">
    <source>
        <dbReference type="ARBA" id="ARBA00022801"/>
    </source>
</evidence>
<evidence type="ECO:0000256" key="23">
    <source>
        <dbReference type="SAM" id="MobiDB-lite"/>
    </source>
</evidence>
<evidence type="ECO:0000256" key="1">
    <source>
        <dbReference type="ARBA" id="ARBA00001947"/>
    </source>
</evidence>
<dbReference type="Pfam" id="PF16124">
    <property type="entry name" value="RecQ_Zn_bind"/>
    <property type="match status" value="1"/>
</dbReference>
<dbReference type="GO" id="GO:0005737">
    <property type="term" value="C:cytoplasm"/>
    <property type="evidence" value="ECO:0007669"/>
    <property type="project" value="TreeGrafter"/>
</dbReference>
<evidence type="ECO:0000256" key="12">
    <source>
        <dbReference type="ARBA" id="ARBA00023125"/>
    </source>
</evidence>
<dbReference type="InterPro" id="IPR011545">
    <property type="entry name" value="DEAD/DEAH_box_helicase_dom"/>
</dbReference>
<evidence type="ECO:0000256" key="9">
    <source>
        <dbReference type="ARBA" id="ARBA00022806"/>
    </source>
</evidence>
<organism evidence="28">
    <name type="scientific">Camponotus floridanus</name>
    <name type="common">Florida carpenter ant</name>
    <dbReference type="NCBI Taxonomy" id="104421"/>
    <lineage>
        <taxon>Eukaryota</taxon>
        <taxon>Metazoa</taxon>
        <taxon>Ecdysozoa</taxon>
        <taxon>Arthropoda</taxon>
        <taxon>Hexapoda</taxon>
        <taxon>Insecta</taxon>
        <taxon>Pterygota</taxon>
        <taxon>Neoptera</taxon>
        <taxon>Endopterygota</taxon>
        <taxon>Hymenoptera</taxon>
        <taxon>Apocrita</taxon>
        <taxon>Aculeata</taxon>
        <taxon>Formicoidea</taxon>
        <taxon>Formicidae</taxon>
        <taxon>Formicinae</taxon>
        <taxon>Camponotus</taxon>
    </lineage>
</organism>
<gene>
    <name evidence="27" type="ORF">EAG_01482</name>
</gene>
<dbReference type="GO" id="GO:0005634">
    <property type="term" value="C:nucleus"/>
    <property type="evidence" value="ECO:0007669"/>
    <property type="project" value="UniProtKB-SubCell"/>
</dbReference>
<keyword evidence="7" id="KW-0227">DNA damage</keyword>
<dbReference type="EC" id="5.6.2.4" evidence="17"/>
<feature type="domain" description="Helicase C-terminal" evidence="26">
    <location>
        <begin position="833"/>
        <end position="989"/>
    </location>
</feature>
<evidence type="ECO:0000259" key="24">
    <source>
        <dbReference type="PROSITE" id="PS50967"/>
    </source>
</evidence>
<dbReference type="InterPro" id="IPR010997">
    <property type="entry name" value="HRDC-like_sf"/>
</dbReference>
<keyword evidence="9" id="KW-0347">Helicase</keyword>
<dbReference type="EMBL" id="GL437663">
    <property type="protein sequence ID" value="EFN70165.1"/>
    <property type="molecule type" value="Genomic_DNA"/>
</dbReference>
<dbReference type="SMART" id="SM00341">
    <property type="entry name" value="HRDC"/>
    <property type="match status" value="1"/>
</dbReference>
<evidence type="ECO:0000256" key="22">
    <source>
        <dbReference type="ARBA" id="ARBA00076271"/>
    </source>
</evidence>
<dbReference type="GO" id="GO:0007131">
    <property type="term" value="P:reciprocal meiotic recombination"/>
    <property type="evidence" value="ECO:0007669"/>
    <property type="project" value="UniProtKB-ARBA"/>
</dbReference>
<dbReference type="InterPro" id="IPR018982">
    <property type="entry name" value="RQC_domain"/>
</dbReference>
<feature type="compositionally biased region" description="Basic residues" evidence="23">
    <location>
        <begin position="217"/>
        <end position="226"/>
    </location>
</feature>
<dbReference type="PROSITE" id="PS50967">
    <property type="entry name" value="HRDC"/>
    <property type="match status" value="1"/>
</dbReference>
<dbReference type="FunFam" id="3.40.50.300:FF:000537">
    <property type="entry name" value="Bloom syndrome RecQ-like helicase"/>
    <property type="match status" value="1"/>
</dbReference>
<evidence type="ECO:0000259" key="25">
    <source>
        <dbReference type="PROSITE" id="PS51192"/>
    </source>
</evidence>
<keyword evidence="4" id="KW-0235">DNA replication</keyword>
<accession>E2A8T6</accession>
<dbReference type="GO" id="GO:0005524">
    <property type="term" value="F:ATP binding"/>
    <property type="evidence" value="ECO:0007669"/>
    <property type="project" value="UniProtKB-KW"/>
</dbReference>
<evidence type="ECO:0000256" key="20">
    <source>
        <dbReference type="ARBA" id="ARBA00073450"/>
    </source>
</evidence>
<dbReference type="InterPro" id="IPR032284">
    <property type="entry name" value="RecQ_Zn-bd"/>
</dbReference>
<evidence type="ECO:0000259" key="26">
    <source>
        <dbReference type="PROSITE" id="PS51194"/>
    </source>
</evidence>
<proteinExistence type="inferred from homology"/>
<dbReference type="SMART" id="SM00956">
    <property type="entry name" value="RQC"/>
    <property type="match status" value="1"/>
</dbReference>
<dbReference type="GO" id="GO:0009378">
    <property type="term" value="F:four-way junction helicase activity"/>
    <property type="evidence" value="ECO:0007669"/>
    <property type="project" value="TreeGrafter"/>
</dbReference>
<evidence type="ECO:0000256" key="7">
    <source>
        <dbReference type="ARBA" id="ARBA00022763"/>
    </source>
</evidence>
<comment type="subcellular location">
    <subcellularLocation>
        <location evidence="2">Nucleus</location>
    </subcellularLocation>
</comment>
<dbReference type="GO" id="GO:0016787">
    <property type="term" value="F:hydrolase activity"/>
    <property type="evidence" value="ECO:0007669"/>
    <property type="project" value="UniProtKB-KW"/>
</dbReference>
<feature type="domain" description="Helicase ATP-binding" evidence="25">
    <location>
        <begin position="643"/>
        <end position="818"/>
    </location>
</feature>
<comment type="catalytic activity">
    <reaction evidence="19">
        <text>ATP + H2O = ADP + phosphate + H(+)</text>
        <dbReference type="Rhea" id="RHEA:13065"/>
        <dbReference type="ChEBI" id="CHEBI:15377"/>
        <dbReference type="ChEBI" id="CHEBI:15378"/>
        <dbReference type="ChEBI" id="CHEBI:30616"/>
        <dbReference type="ChEBI" id="CHEBI:43474"/>
        <dbReference type="ChEBI" id="CHEBI:456216"/>
    </reaction>
</comment>
<dbReference type="CDD" id="cd18794">
    <property type="entry name" value="SF2_C_RecQ"/>
    <property type="match status" value="1"/>
</dbReference>
<evidence type="ECO:0000256" key="5">
    <source>
        <dbReference type="ARBA" id="ARBA00022723"/>
    </source>
</evidence>
<keyword evidence="5" id="KW-0479">Metal-binding</keyword>
<dbReference type="InterPro" id="IPR027417">
    <property type="entry name" value="P-loop_NTPase"/>
</dbReference>
<keyword evidence="6" id="KW-0547">Nucleotide-binding</keyword>
<evidence type="ECO:0000256" key="14">
    <source>
        <dbReference type="ARBA" id="ARBA00023235"/>
    </source>
</evidence>
<dbReference type="OMA" id="CDNCRCK"/>
<dbReference type="InterPro" id="IPR036388">
    <property type="entry name" value="WH-like_DNA-bd_sf"/>
</dbReference>
<dbReference type="PROSITE" id="PS51192">
    <property type="entry name" value="HELICASE_ATP_BIND_1"/>
    <property type="match status" value="1"/>
</dbReference>
<feature type="compositionally biased region" description="Acidic residues" evidence="23">
    <location>
        <begin position="1258"/>
        <end position="1277"/>
    </location>
</feature>
<dbReference type="FunFam" id="1.10.10.10:FF:000495">
    <property type="entry name" value="RecQ family helicase MusN"/>
    <property type="match status" value="1"/>
</dbReference>
<keyword evidence="8" id="KW-0378">Hydrolase</keyword>
<evidence type="ECO:0000313" key="27">
    <source>
        <dbReference type="EMBL" id="EFN70165.1"/>
    </source>
</evidence>
<dbReference type="FunFam" id="3.40.50.300:FF:000340">
    <property type="entry name" value="Bloom syndrome, RecQ helicase"/>
    <property type="match status" value="1"/>
</dbReference>
<dbReference type="PANTHER" id="PTHR13710">
    <property type="entry name" value="DNA HELICASE RECQ FAMILY MEMBER"/>
    <property type="match status" value="1"/>
</dbReference>
<dbReference type="Gene3D" id="1.10.10.10">
    <property type="entry name" value="Winged helix-like DNA-binding domain superfamily/Winged helix DNA-binding domain"/>
    <property type="match status" value="1"/>
</dbReference>
<evidence type="ECO:0000256" key="15">
    <source>
        <dbReference type="ARBA" id="ARBA00023242"/>
    </source>
</evidence>
<dbReference type="Proteomes" id="UP000000311">
    <property type="component" value="Unassembled WGS sequence"/>
</dbReference>
<feature type="region of interest" description="Disordered" evidence="23">
    <location>
        <begin position="190"/>
        <end position="250"/>
    </location>
</feature>
<dbReference type="Pfam" id="PF00270">
    <property type="entry name" value="DEAD"/>
    <property type="match status" value="1"/>
</dbReference>
<dbReference type="STRING" id="104421.E2A8T6"/>
<evidence type="ECO:0000256" key="3">
    <source>
        <dbReference type="ARBA" id="ARBA00005446"/>
    </source>
</evidence>
<dbReference type="GO" id="GO:0005694">
    <property type="term" value="C:chromosome"/>
    <property type="evidence" value="ECO:0007669"/>
    <property type="project" value="TreeGrafter"/>
</dbReference>
<dbReference type="GO" id="GO:0046872">
    <property type="term" value="F:metal ion binding"/>
    <property type="evidence" value="ECO:0007669"/>
    <property type="project" value="UniProtKB-KW"/>
</dbReference>